<protein>
    <recommendedName>
        <fullName evidence="6">DZIP3-like HEPN domain-containing protein</fullName>
    </recommendedName>
</protein>
<accession>A0A8S3Q2A2</accession>
<evidence type="ECO:0000259" key="2">
    <source>
        <dbReference type="Pfam" id="PF18738"/>
    </source>
</evidence>
<comment type="caution">
    <text evidence="4">The sequence shown here is derived from an EMBL/GenBank/DDBJ whole genome shotgun (WGS) entry which is preliminary data.</text>
</comment>
<dbReference type="SUPFAM" id="SSF52540">
    <property type="entry name" value="P-loop containing nucleoside triphosphate hydrolases"/>
    <property type="match status" value="1"/>
</dbReference>
<proteinExistence type="predicted"/>
<sequence>MTSTSQLSEGEIKFTRFFLLNFKVSPDIARRYFDGVFPPTHLAHIINNSMHDIMKLNKSRIINKAQLEILRSVPGTVWPSYLPPKHVGTKCKGLATPTNGWDKLPKPNEISLGADLATLKWHRNDLAHATVTCMDSNEFTDKWNQVEKALTSLNRGQKPLGVIDILKYDLDGEQANILANAELKQMKEELYLDCEKEKEQIENTNTDLVEAWIKDDESFFETQGSKLVDDKINECNCLVVTSNSGLGKTATIRHIALKLKYKGFEIVPVESPEDIIKYKTNKKQLFLIDDVLGKYDLSPTRLDEWESKNEKIISCLNIGGGSKKIMCTLRLQIARNKRFKNASTILNKTVINLQHESCALSKEEKKNILMSHLRRSNLENNITTEEVAKNV</sequence>
<dbReference type="Proteomes" id="UP000683360">
    <property type="component" value="Unassembled WGS sequence"/>
</dbReference>
<name>A0A8S3Q2A2_MYTED</name>
<dbReference type="Pfam" id="PF18738">
    <property type="entry name" value="HEPN_DZIP3"/>
    <property type="match status" value="1"/>
</dbReference>
<feature type="coiled-coil region" evidence="1">
    <location>
        <begin position="180"/>
        <end position="207"/>
    </location>
</feature>
<evidence type="ECO:0000313" key="5">
    <source>
        <dbReference type="Proteomes" id="UP000683360"/>
    </source>
</evidence>
<evidence type="ECO:0000313" key="4">
    <source>
        <dbReference type="EMBL" id="CAG2190087.1"/>
    </source>
</evidence>
<evidence type="ECO:0000259" key="3">
    <source>
        <dbReference type="Pfam" id="PF20720"/>
    </source>
</evidence>
<keyword evidence="1" id="KW-0175">Coiled coil</keyword>
<reference evidence="4" key="1">
    <citation type="submission" date="2021-03" db="EMBL/GenBank/DDBJ databases">
        <authorList>
            <person name="Bekaert M."/>
        </authorList>
    </citation>
    <scope>NUCLEOTIDE SEQUENCE</scope>
</reference>
<evidence type="ECO:0008006" key="6">
    <source>
        <dbReference type="Google" id="ProtNLM"/>
    </source>
</evidence>
<dbReference type="InterPro" id="IPR027417">
    <property type="entry name" value="P-loop_NTPase"/>
</dbReference>
<organism evidence="4 5">
    <name type="scientific">Mytilus edulis</name>
    <name type="common">Blue mussel</name>
    <dbReference type="NCBI Taxonomy" id="6550"/>
    <lineage>
        <taxon>Eukaryota</taxon>
        <taxon>Metazoa</taxon>
        <taxon>Spiralia</taxon>
        <taxon>Lophotrochozoa</taxon>
        <taxon>Mollusca</taxon>
        <taxon>Bivalvia</taxon>
        <taxon>Autobranchia</taxon>
        <taxon>Pteriomorphia</taxon>
        <taxon>Mytilida</taxon>
        <taxon>Mytiloidea</taxon>
        <taxon>Mytilidae</taxon>
        <taxon>Mytilinae</taxon>
        <taxon>Mytilus</taxon>
    </lineage>
</organism>
<dbReference type="OrthoDB" id="10686375at2759"/>
<dbReference type="InterPro" id="IPR041249">
    <property type="entry name" value="HEPN_DZIP3"/>
</dbReference>
<dbReference type="InterPro" id="IPR049050">
    <property type="entry name" value="nSTAND3"/>
</dbReference>
<dbReference type="EMBL" id="CAJPWZ010000311">
    <property type="protein sequence ID" value="CAG2190087.1"/>
    <property type="molecule type" value="Genomic_DNA"/>
</dbReference>
<dbReference type="AlphaFoldDB" id="A0A8S3Q2A2"/>
<feature type="domain" description="Novel STAND NTPase 3" evidence="3">
    <location>
        <begin position="219"/>
        <end position="374"/>
    </location>
</feature>
<gene>
    <name evidence="4" type="ORF">MEDL_5408</name>
</gene>
<feature type="domain" description="DZIP3-like HEPN" evidence="2">
    <location>
        <begin position="91"/>
        <end position="157"/>
    </location>
</feature>
<keyword evidence="5" id="KW-1185">Reference proteome</keyword>
<dbReference type="Pfam" id="PF20720">
    <property type="entry name" value="nSTAND3"/>
    <property type="match status" value="1"/>
</dbReference>
<evidence type="ECO:0000256" key="1">
    <source>
        <dbReference type="SAM" id="Coils"/>
    </source>
</evidence>